<comment type="caution">
    <text evidence="3">The sequence shown here is derived from an EMBL/GenBank/DDBJ whole genome shotgun (WGS) entry which is preliminary data.</text>
</comment>
<dbReference type="Gene3D" id="3.30.565.10">
    <property type="entry name" value="Histidine kinase-like ATPase, C-terminal domain"/>
    <property type="match status" value="1"/>
</dbReference>
<dbReference type="GO" id="GO:0005524">
    <property type="term" value="F:ATP binding"/>
    <property type="evidence" value="ECO:0007669"/>
    <property type="project" value="UniProtKB-KW"/>
</dbReference>
<evidence type="ECO:0000259" key="2">
    <source>
        <dbReference type="Pfam" id="PF13581"/>
    </source>
</evidence>
<feature type="domain" description="Histidine kinase/HSP90-like ATPase" evidence="2">
    <location>
        <begin position="34"/>
        <end position="153"/>
    </location>
</feature>
<accession>A0ABW2CSE0</accession>
<dbReference type="InterPro" id="IPR036890">
    <property type="entry name" value="HATPase_C_sf"/>
</dbReference>
<keyword evidence="1" id="KW-0808">Transferase</keyword>
<keyword evidence="4" id="KW-1185">Reference proteome</keyword>
<dbReference type="Pfam" id="PF13581">
    <property type="entry name" value="HATPase_c_2"/>
    <property type="match status" value="1"/>
</dbReference>
<dbReference type="InterPro" id="IPR050267">
    <property type="entry name" value="Anti-sigma-factor_SerPK"/>
</dbReference>
<dbReference type="PANTHER" id="PTHR35526:SF3">
    <property type="entry name" value="ANTI-SIGMA-F FACTOR RSBW"/>
    <property type="match status" value="1"/>
</dbReference>
<name>A0ABW2CSE0_9ACTN</name>
<evidence type="ECO:0000313" key="3">
    <source>
        <dbReference type="EMBL" id="MFC6884734.1"/>
    </source>
</evidence>
<dbReference type="RefSeq" id="WP_160821072.1">
    <property type="nucleotide sequence ID" value="NZ_JBHSXE010000001.1"/>
</dbReference>
<protein>
    <submittedName>
        <fullName evidence="3">ATP-binding protein</fullName>
    </submittedName>
</protein>
<keyword evidence="1" id="KW-0418">Kinase</keyword>
<reference evidence="4" key="1">
    <citation type="journal article" date="2019" name="Int. J. Syst. Evol. Microbiol.">
        <title>The Global Catalogue of Microorganisms (GCM) 10K type strain sequencing project: providing services to taxonomists for standard genome sequencing and annotation.</title>
        <authorList>
            <consortium name="The Broad Institute Genomics Platform"/>
            <consortium name="The Broad Institute Genome Sequencing Center for Infectious Disease"/>
            <person name="Wu L."/>
            <person name="Ma J."/>
        </authorList>
    </citation>
    <scope>NUCLEOTIDE SEQUENCE [LARGE SCALE GENOMIC DNA]</scope>
    <source>
        <strain evidence="4">JCM 3369</strain>
    </source>
</reference>
<dbReference type="InterPro" id="IPR003594">
    <property type="entry name" value="HATPase_dom"/>
</dbReference>
<keyword evidence="1" id="KW-0723">Serine/threonine-protein kinase</keyword>
<dbReference type="PANTHER" id="PTHR35526">
    <property type="entry name" value="ANTI-SIGMA-F FACTOR RSBW-RELATED"/>
    <property type="match status" value="1"/>
</dbReference>
<evidence type="ECO:0000256" key="1">
    <source>
        <dbReference type="ARBA" id="ARBA00022527"/>
    </source>
</evidence>
<dbReference type="CDD" id="cd16936">
    <property type="entry name" value="HATPase_RsbW-like"/>
    <property type="match status" value="1"/>
</dbReference>
<dbReference type="EMBL" id="JBHSXS010000030">
    <property type="protein sequence ID" value="MFC6884734.1"/>
    <property type="molecule type" value="Genomic_DNA"/>
</dbReference>
<gene>
    <name evidence="3" type="ORF">ACFQKB_33590</name>
</gene>
<sequence>MTYVHEVIGSWGRPVHEVNGGTRRAGMPLLGVRLPARPEAVETARHQVRELLALHRADPSAIDNVELLTSELVTNGVVHVGGASPGTELDLALIREGDRAVVEVRDPSGEFSYENAMPDELGESGWGLFMVSTIADDHGVDLSEDAGKTVWFTLRAWVPAR</sequence>
<dbReference type="SUPFAM" id="SSF55874">
    <property type="entry name" value="ATPase domain of HSP90 chaperone/DNA topoisomerase II/histidine kinase"/>
    <property type="match status" value="1"/>
</dbReference>
<organism evidence="3 4">
    <name type="scientific">Actinomadura yumaensis</name>
    <dbReference type="NCBI Taxonomy" id="111807"/>
    <lineage>
        <taxon>Bacteria</taxon>
        <taxon>Bacillati</taxon>
        <taxon>Actinomycetota</taxon>
        <taxon>Actinomycetes</taxon>
        <taxon>Streptosporangiales</taxon>
        <taxon>Thermomonosporaceae</taxon>
        <taxon>Actinomadura</taxon>
    </lineage>
</organism>
<keyword evidence="3" id="KW-0547">Nucleotide-binding</keyword>
<keyword evidence="3" id="KW-0067">ATP-binding</keyword>
<proteinExistence type="predicted"/>
<dbReference type="Proteomes" id="UP001596380">
    <property type="component" value="Unassembled WGS sequence"/>
</dbReference>
<evidence type="ECO:0000313" key="4">
    <source>
        <dbReference type="Proteomes" id="UP001596380"/>
    </source>
</evidence>